<evidence type="ECO:0000313" key="2">
    <source>
        <dbReference type="EMBL" id="VAW90891.1"/>
    </source>
</evidence>
<dbReference type="AlphaFoldDB" id="A0A3B0ZGX7"/>
<dbReference type="InterPro" id="IPR016195">
    <property type="entry name" value="Pol/histidinol_Pase-like"/>
</dbReference>
<dbReference type="Pfam" id="PF02811">
    <property type="entry name" value="PHP"/>
    <property type="match status" value="1"/>
</dbReference>
<dbReference type="EMBL" id="UOFR01000007">
    <property type="protein sequence ID" value="VAW90891.1"/>
    <property type="molecule type" value="Genomic_DNA"/>
</dbReference>
<evidence type="ECO:0000259" key="1">
    <source>
        <dbReference type="SMART" id="SM00481"/>
    </source>
</evidence>
<name>A0A3B0ZGX7_9ZZZZ</name>
<dbReference type="Gene3D" id="3.20.20.140">
    <property type="entry name" value="Metal-dependent hydrolases"/>
    <property type="match status" value="1"/>
</dbReference>
<dbReference type="InterPro" id="IPR004013">
    <property type="entry name" value="PHP_dom"/>
</dbReference>
<dbReference type="SUPFAM" id="SSF89550">
    <property type="entry name" value="PHP domain-like"/>
    <property type="match status" value="1"/>
</dbReference>
<dbReference type="PANTHER" id="PTHR42924:SF3">
    <property type="entry name" value="POLYMERASE_HISTIDINOL PHOSPHATASE N-TERMINAL DOMAIN-CONTAINING PROTEIN"/>
    <property type="match status" value="1"/>
</dbReference>
<dbReference type="GO" id="GO:0004534">
    <property type="term" value="F:5'-3' RNA exonuclease activity"/>
    <property type="evidence" value="ECO:0007669"/>
    <property type="project" value="TreeGrafter"/>
</dbReference>
<feature type="domain" description="Polymerase/histidinol phosphatase N-terminal" evidence="1">
    <location>
        <begin position="12"/>
        <end position="77"/>
    </location>
</feature>
<dbReference type="GO" id="GO:0035312">
    <property type="term" value="F:5'-3' DNA exonuclease activity"/>
    <property type="evidence" value="ECO:0007669"/>
    <property type="project" value="TreeGrafter"/>
</dbReference>
<dbReference type="SMART" id="SM00481">
    <property type="entry name" value="POLIIIAc"/>
    <property type="match status" value="1"/>
</dbReference>
<reference evidence="2" key="1">
    <citation type="submission" date="2018-06" db="EMBL/GenBank/DDBJ databases">
        <authorList>
            <person name="Zhirakovskaya E."/>
        </authorList>
    </citation>
    <scope>NUCLEOTIDE SEQUENCE</scope>
</reference>
<dbReference type="Gene3D" id="1.10.150.650">
    <property type="match status" value="1"/>
</dbReference>
<gene>
    <name evidence="2" type="ORF">MNBD_GAMMA21-625</name>
</gene>
<dbReference type="InterPro" id="IPR052018">
    <property type="entry name" value="PHP_domain"/>
</dbReference>
<protein>
    <submittedName>
        <fullName evidence="2">FIG00031715: Predicted metal-dependent phosphoesterases (PHP family)</fullName>
    </submittedName>
</protein>
<sequence>MGTLRTIIMENYDLHTHSNASDGSLTPTELIAHAKQCGTDVLAITDHDITDGLSEAITAANDAEMAFVPGIEISITWAHQTIHMLGLHIDPANAELQAGIKKLQAFREVRAARISEKLEKAGISGALAAANRLAEGNIISRTHFAHFLVEQGHAKDVKQVFKKFLVRNKPGYVAGEWADLEEAIQWVRAAGGLAVIAHPARYQLSANKMRQMLAAFRDCGGVGIEVVSGSHSASDIQRFTHVAEYFGLYASRGSDYHGKHTAYADPKRLPALPENCRPVWTHSDWYAAAG</sequence>
<dbReference type="CDD" id="cd07438">
    <property type="entry name" value="PHP_HisPPase_AMP"/>
    <property type="match status" value="1"/>
</dbReference>
<dbReference type="InterPro" id="IPR003141">
    <property type="entry name" value="Pol/His_phosphatase_N"/>
</dbReference>
<proteinExistence type="predicted"/>
<accession>A0A3B0ZGX7</accession>
<organism evidence="2">
    <name type="scientific">hydrothermal vent metagenome</name>
    <dbReference type="NCBI Taxonomy" id="652676"/>
    <lineage>
        <taxon>unclassified sequences</taxon>
        <taxon>metagenomes</taxon>
        <taxon>ecological metagenomes</taxon>
    </lineage>
</organism>
<dbReference type="PANTHER" id="PTHR42924">
    <property type="entry name" value="EXONUCLEASE"/>
    <property type="match status" value="1"/>
</dbReference>